<gene>
    <name evidence="1" type="ORF">OH76DRAFT_1260860</name>
</gene>
<reference evidence="1 2" key="1">
    <citation type="journal article" date="2018" name="Biotechnol. Biofuels">
        <title>Integrative visual omics of the white-rot fungus Polyporus brumalis exposes the biotechnological potential of its oxidative enzymes for delignifying raw plant biomass.</title>
        <authorList>
            <person name="Miyauchi S."/>
            <person name="Rancon A."/>
            <person name="Drula E."/>
            <person name="Hage H."/>
            <person name="Chaduli D."/>
            <person name="Favel A."/>
            <person name="Grisel S."/>
            <person name="Henrissat B."/>
            <person name="Herpoel-Gimbert I."/>
            <person name="Ruiz-Duenas F.J."/>
            <person name="Chevret D."/>
            <person name="Hainaut M."/>
            <person name="Lin J."/>
            <person name="Wang M."/>
            <person name="Pangilinan J."/>
            <person name="Lipzen A."/>
            <person name="Lesage-Meessen L."/>
            <person name="Navarro D."/>
            <person name="Riley R."/>
            <person name="Grigoriev I.V."/>
            <person name="Zhou S."/>
            <person name="Raouche S."/>
            <person name="Rosso M.N."/>
        </authorList>
    </citation>
    <scope>NUCLEOTIDE SEQUENCE [LARGE SCALE GENOMIC DNA]</scope>
    <source>
        <strain evidence="1 2">BRFM 1820</strain>
    </source>
</reference>
<name>A0A371CR93_9APHY</name>
<evidence type="ECO:0000313" key="1">
    <source>
        <dbReference type="EMBL" id="RDX42803.1"/>
    </source>
</evidence>
<dbReference type="AlphaFoldDB" id="A0A371CR93"/>
<evidence type="ECO:0000313" key="2">
    <source>
        <dbReference type="Proteomes" id="UP000256964"/>
    </source>
</evidence>
<dbReference type="EMBL" id="KZ857476">
    <property type="protein sequence ID" value="RDX42803.1"/>
    <property type="molecule type" value="Genomic_DNA"/>
</dbReference>
<keyword evidence="2" id="KW-1185">Reference proteome</keyword>
<accession>A0A371CR93</accession>
<dbReference type="Proteomes" id="UP000256964">
    <property type="component" value="Unassembled WGS sequence"/>
</dbReference>
<proteinExistence type="predicted"/>
<protein>
    <submittedName>
        <fullName evidence="1">Uncharacterized protein</fullName>
    </submittedName>
</protein>
<organism evidence="1 2">
    <name type="scientific">Lentinus brumalis</name>
    <dbReference type="NCBI Taxonomy" id="2498619"/>
    <lineage>
        <taxon>Eukaryota</taxon>
        <taxon>Fungi</taxon>
        <taxon>Dikarya</taxon>
        <taxon>Basidiomycota</taxon>
        <taxon>Agaricomycotina</taxon>
        <taxon>Agaricomycetes</taxon>
        <taxon>Polyporales</taxon>
        <taxon>Polyporaceae</taxon>
        <taxon>Lentinus</taxon>
    </lineage>
</organism>
<sequence>MLGKRGMQAGVCKTCAFPSSTTTLSRPRVLVLHTSTMLTPGRPQYPCTEAPKGLCQSVRRLLHSDMTSNPITIPVPRRAGIQSSPYRQPSALLDRWPITSRNIHSRLRAPGFPPSSRSALHDWWSCRWRWTWPVPQMRRWSTTGQRRSLHSCRTCGRHQEATSCT</sequence>